<dbReference type="GO" id="GO:0015035">
    <property type="term" value="F:protein-disulfide reductase activity"/>
    <property type="evidence" value="ECO:0007669"/>
    <property type="project" value="TreeGrafter"/>
</dbReference>
<evidence type="ECO:0000256" key="2">
    <source>
        <dbReference type="ARBA" id="ARBA00022692"/>
    </source>
</evidence>
<dbReference type="Pfam" id="PF02683">
    <property type="entry name" value="DsbD_TM"/>
    <property type="match status" value="1"/>
</dbReference>
<dbReference type="Gene3D" id="3.40.30.10">
    <property type="entry name" value="Glutaredoxin"/>
    <property type="match status" value="1"/>
</dbReference>
<feature type="domain" description="Cytochrome C biogenesis protein transmembrane" evidence="7">
    <location>
        <begin position="279"/>
        <end position="485"/>
    </location>
</feature>
<evidence type="ECO:0000259" key="7">
    <source>
        <dbReference type="Pfam" id="PF02683"/>
    </source>
</evidence>
<dbReference type="EMBL" id="WTYA01000005">
    <property type="protein sequence ID" value="MXP28689.1"/>
    <property type="molecule type" value="Genomic_DNA"/>
</dbReference>
<evidence type="ECO:0000256" key="3">
    <source>
        <dbReference type="ARBA" id="ARBA00022748"/>
    </source>
</evidence>
<dbReference type="InterPro" id="IPR028250">
    <property type="entry name" value="DsbDN"/>
</dbReference>
<evidence type="ECO:0000256" key="6">
    <source>
        <dbReference type="SAM" id="Phobius"/>
    </source>
</evidence>
<feature type="transmembrane region" description="Helical" evidence="6">
    <location>
        <begin position="496"/>
        <end position="516"/>
    </location>
</feature>
<dbReference type="GO" id="GO:0016020">
    <property type="term" value="C:membrane"/>
    <property type="evidence" value="ECO:0007669"/>
    <property type="project" value="UniProtKB-SubCell"/>
</dbReference>
<organism evidence="9 10">
    <name type="scientific">Qipengyuania algicida</name>
    <dbReference type="NCBI Taxonomy" id="1836209"/>
    <lineage>
        <taxon>Bacteria</taxon>
        <taxon>Pseudomonadati</taxon>
        <taxon>Pseudomonadota</taxon>
        <taxon>Alphaproteobacteria</taxon>
        <taxon>Sphingomonadales</taxon>
        <taxon>Erythrobacteraceae</taxon>
        <taxon>Qipengyuania</taxon>
    </lineage>
</organism>
<keyword evidence="3" id="KW-0201">Cytochrome c-type biogenesis</keyword>
<keyword evidence="10" id="KW-1185">Reference proteome</keyword>
<dbReference type="PANTHER" id="PTHR32234:SF3">
    <property type="entry name" value="SUPPRESSION OF COPPER SENSITIVITY PROTEIN"/>
    <property type="match status" value="1"/>
</dbReference>
<feature type="transmembrane region" description="Helical" evidence="6">
    <location>
        <begin position="362"/>
        <end position="381"/>
    </location>
</feature>
<dbReference type="SUPFAM" id="SSF52833">
    <property type="entry name" value="Thioredoxin-like"/>
    <property type="match status" value="1"/>
</dbReference>
<feature type="domain" description="Thiol:disulfide interchange protein DsbD N-terminal" evidence="8">
    <location>
        <begin position="39"/>
        <end position="150"/>
    </location>
</feature>
<dbReference type="Pfam" id="PF11412">
    <property type="entry name" value="DsbD_N"/>
    <property type="match status" value="1"/>
</dbReference>
<dbReference type="Proteomes" id="UP000439780">
    <property type="component" value="Unassembled WGS sequence"/>
</dbReference>
<evidence type="ECO:0000313" key="9">
    <source>
        <dbReference type="EMBL" id="MXP28689.1"/>
    </source>
</evidence>
<dbReference type="GO" id="GO:0017004">
    <property type="term" value="P:cytochrome complex assembly"/>
    <property type="evidence" value="ECO:0007669"/>
    <property type="project" value="UniProtKB-KW"/>
</dbReference>
<feature type="transmembrane region" description="Helical" evidence="6">
    <location>
        <begin position="278"/>
        <end position="302"/>
    </location>
</feature>
<evidence type="ECO:0000313" key="10">
    <source>
        <dbReference type="Proteomes" id="UP000439780"/>
    </source>
</evidence>
<evidence type="ECO:0000256" key="4">
    <source>
        <dbReference type="ARBA" id="ARBA00022989"/>
    </source>
</evidence>
<dbReference type="PANTHER" id="PTHR32234">
    <property type="entry name" value="THIOL:DISULFIDE INTERCHANGE PROTEIN DSBD"/>
    <property type="match status" value="1"/>
</dbReference>
<dbReference type="Pfam" id="PF13899">
    <property type="entry name" value="Thioredoxin_7"/>
    <property type="match status" value="1"/>
</dbReference>
<evidence type="ECO:0000256" key="5">
    <source>
        <dbReference type="ARBA" id="ARBA00023136"/>
    </source>
</evidence>
<dbReference type="OrthoDB" id="9811036at2"/>
<evidence type="ECO:0000259" key="8">
    <source>
        <dbReference type="Pfam" id="PF11412"/>
    </source>
</evidence>
<evidence type="ECO:0000256" key="1">
    <source>
        <dbReference type="ARBA" id="ARBA00004141"/>
    </source>
</evidence>
<feature type="transmembrane region" description="Helical" evidence="6">
    <location>
        <begin position="323"/>
        <end position="342"/>
    </location>
</feature>
<accession>A0A845AGY0</accession>
<comment type="subcellular location">
    <subcellularLocation>
        <location evidence="1">Membrane</location>
        <topology evidence="1">Multi-pass membrane protein</topology>
    </subcellularLocation>
</comment>
<keyword evidence="2 6" id="KW-0812">Transmembrane</keyword>
<feature type="transmembrane region" description="Helical" evidence="6">
    <location>
        <begin position="528"/>
        <end position="548"/>
    </location>
</feature>
<protein>
    <submittedName>
        <fullName evidence="9">Thiol:disulfide interchange protein</fullName>
    </submittedName>
</protein>
<dbReference type="InterPro" id="IPR036249">
    <property type="entry name" value="Thioredoxin-like_sf"/>
</dbReference>
<sequence>MLLVAGWAGLLHAQSMPEPGDGAGNNIAVQLLADGPPVAGKHWTLALHFTPKSAAWHGYWANPGDAGEPMRLQWALPKGWNAGDPRYPVPQLLDIAGLANYVFEGPYTVLVPIAVPEGADVANAPPISLRLDYLACTDKICVPERAKLTLYPGQAKSDARFDQWRADIAPDLDRKASFAIEGKQLRLAIPLPASADVPSPHVFIENRDLVSYSAPQSFHRKGNFLLADIPLGAGDAPQTVTGILKLSDGQGVRFAADPGVVPSGGTVVGASAAGLPSVWWALVGAFLGGLILNIMPCVFPILSLKALALARAGGEESGARRDALAYTAGVVLACLALGALMLALRAGGEQIGWAFQLQQPAVVVALLVLAVAITANFLGAFEIPGIAISGAAGSGSGSFATGLLAAFVATPCTGPFMAAALGAALLLPWGEALVLFGALGLGLAFPFLLLGFVPPLRRLLPRPGQWMVTFRRILAVPMALTALALAWLCWRLGGVGFALAGLAMAGLIVFGLSLFWNPALKTRRRSAASVAAIAVAVFALAIGMPKLVHPPGAAESDVIAAQPFSQAALAKARASGKPVFVWFTADWCLTCKVNERTSIEREATRVAFDKAGVVPMVGDWTRRDPEITAFLTQHGAAGVPLYLWYPAGGGAPQQLPQVLTPSLLESLAQGTAPGTGGSARPEAG</sequence>
<gene>
    <name evidence="9" type="ORF">GRI58_07630</name>
</gene>
<reference evidence="9 10" key="1">
    <citation type="submission" date="2019-12" db="EMBL/GenBank/DDBJ databases">
        <title>Genomic-based taxomic classification of the family Erythrobacteraceae.</title>
        <authorList>
            <person name="Xu L."/>
        </authorList>
    </citation>
    <scope>NUCLEOTIDE SEQUENCE [LARGE SCALE GENOMIC DNA]</scope>
    <source>
        <strain evidence="9 10">KEMB 9005-328</strain>
    </source>
</reference>
<feature type="transmembrane region" description="Helical" evidence="6">
    <location>
        <begin position="433"/>
        <end position="453"/>
    </location>
</feature>
<comment type="caution">
    <text evidence="9">The sequence shown here is derived from an EMBL/GenBank/DDBJ whole genome shotgun (WGS) entry which is preliminary data.</text>
</comment>
<dbReference type="GO" id="GO:0045454">
    <property type="term" value="P:cell redox homeostasis"/>
    <property type="evidence" value="ECO:0007669"/>
    <property type="project" value="TreeGrafter"/>
</dbReference>
<name>A0A845AGY0_9SPHN</name>
<dbReference type="InterPro" id="IPR035671">
    <property type="entry name" value="DsbD_gamma"/>
</dbReference>
<keyword evidence="4 6" id="KW-1133">Transmembrane helix</keyword>
<proteinExistence type="predicted"/>
<dbReference type="InterPro" id="IPR003834">
    <property type="entry name" value="Cyt_c_assmbl_TM_dom"/>
</dbReference>
<feature type="transmembrane region" description="Helical" evidence="6">
    <location>
        <begin position="473"/>
        <end position="490"/>
    </location>
</feature>
<keyword evidence="5 6" id="KW-0472">Membrane</keyword>
<dbReference type="CDD" id="cd02953">
    <property type="entry name" value="DsbDgamma"/>
    <property type="match status" value="1"/>
</dbReference>
<dbReference type="AlphaFoldDB" id="A0A845AGY0"/>
<feature type="transmembrane region" description="Helical" evidence="6">
    <location>
        <begin position="402"/>
        <end position="427"/>
    </location>
</feature>